<dbReference type="AlphaFoldDB" id="A0AA94VEA2"/>
<gene>
    <name evidence="1" type="ORF">EXN24_02300</name>
</gene>
<evidence type="ECO:0000313" key="1">
    <source>
        <dbReference type="EMBL" id="TRA90394.1"/>
    </source>
</evidence>
<organism evidence="1 2">
    <name type="scientific">Rhizobium rhizogenes</name>
    <name type="common">Agrobacterium rhizogenes</name>
    <dbReference type="NCBI Taxonomy" id="359"/>
    <lineage>
        <taxon>Bacteria</taxon>
        <taxon>Pseudomonadati</taxon>
        <taxon>Pseudomonadota</taxon>
        <taxon>Alphaproteobacteria</taxon>
        <taxon>Hyphomicrobiales</taxon>
        <taxon>Rhizobiaceae</taxon>
        <taxon>Rhizobium/Agrobacterium group</taxon>
        <taxon>Rhizobium</taxon>
    </lineage>
</organism>
<name>A0AA94VEA2_RHIRH</name>
<dbReference type="EMBL" id="SGOB01000001">
    <property type="protein sequence ID" value="TRA90394.1"/>
    <property type="molecule type" value="Genomic_DNA"/>
</dbReference>
<accession>A0AA94VEA2</accession>
<sequence length="72" mass="8285">MLPRECQLGWRYGYLCDLAIDQLQRFDLTPKQCACCAQPEPSLSTNNNAATLDFLNFQLILISEVVFFIVRQ</sequence>
<proteinExistence type="predicted"/>
<evidence type="ECO:0000313" key="2">
    <source>
        <dbReference type="Proteomes" id="UP000320858"/>
    </source>
</evidence>
<protein>
    <submittedName>
        <fullName evidence="1">Uncharacterized protein</fullName>
    </submittedName>
</protein>
<comment type="caution">
    <text evidence="1">The sequence shown here is derived from an EMBL/GenBank/DDBJ whole genome shotgun (WGS) entry which is preliminary data.</text>
</comment>
<dbReference type="Proteomes" id="UP000320858">
    <property type="component" value="Unassembled WGS sequence"/>
</dbReference>
<reference evidence="1 2" key="1">
    <citation type="journal article" date="2019" name="Appl. Microbiol. Biotechnol.">
        <title>Differential efficiency of wild type rhizogenic strains for rol gene transformation of plants.</title>
        <authorList>
            <person name="Desmet S."/>
            <person name="De Keyser E."/>
            <person name="Van Vaerenbergh J."/>
            <person name="Baeyen S."/>
            <person name="Van Huylenbroeck J."/>
            <person name="Geelen D."/>
            <person name="Dhooghe E."/>
        </authorList>
    </citation>
    <scope>NUCLEOTIDE SEQUENCE [LARGE SCALE GENOMIC DNA]</scope>
    <source>
        <strain evidence="1 2">B 4.1</strain>
    </source>
</reference>